<comment type="subcellular location">
    <subcellularLocation>
        <location evidence="2">Cell membrane</location>
        <topology evidence="2">Lipid-anchor</topology>
    </subcellularLocation>
</comment>
<feature type="compositionally biased region" description="Low complexity" evidence="3">
    <location>
        <begin position="144"/>
        <end position="158"/>
    </location>
</feature>
<proteinExistence type="inferred from homology"/>
<keyword evidence="2" id="KW-0449">Lipoprotein</keyword>
<gene>
    <name evidence="4" type="ORF">Q4F19_14535</name>
</gene>
<feature type="region of interest" description="Disordered" evidence="3">
    <location>
        <begin position="108"/>
        <end position="158"/>
    </location>
</feature>
<dbReference type="EMBL" id="JAUOTP010000006">
    <property type="protein sequence ID" value="MDO6415604.1"/>
    <property type="molecule type" value="Genomic_DNA"/>
</dbReference>
<evidence type="ECO:0000256" key="3">
    <source>
        <dbReference type="SAM" id="MobiDB-lite"/>
    </source>
</evidence>
<dbReference type="NCBIfam" id="TIGR01845">
    <property type="entry name" value="outer_NodT"/>
    <property type="match status" value="1"/>
</dbReference>
<dbReference type="SUPFAM" id="SSF56954">
    <property type="entry name" value="Outer membrane efflux proteins (OEP)"/>
    <property type="match status" value="1"/>
</dbReference>
<dbReference type="Gene3D" id="1.20.1600.10">
    <property type="entry name" value="Outer membrane efflux proteins (OEP)"/>
    <property type="match status" value="1"/>
</dbReference>
<dbReference type="PROSITE" id="PS51257">
    <property type="entry name" value="PROKAR_LIPOPROTEIN"/>
    <property type="match status" value="1"/>
</dbReference>
<comment type="caution">
    <text evidence="4">The sequence shown here is derived from an EMBL/GenBank/DDBJ whole genome shotgun (WGS) entry which is preliminary data.</text>
</comment>
<evidence type="ECO:0000256" key="2">
    <source>
        <dbReference type="RuleBase" id="RU362097"/>
    </source>
</evidence>
<dbReference type="Gene3D" id="2.20.200.10">
    <property type="entry name" value="Outer membrane efflux proteins (OEP)"/>
    <property type="match status" value="1"/>
</dbReference>
<sequence>MRRLALALAAVSLTSCSLAPKYARPDLPVPPSWPVGDAYLRQSEASLPSITYAQVFTDPRLQRIIVEALANNRDLRIAAANIETARNQYRIQRAELFPQIDATARYGYSGGGNGARSSTGSGTGSTGGTTTGTGTTGGTGTGTGTVTTGSTSSSNSSYSASLGTTAFEIDLFGRIRSLTTAAQNRYFGTEAAARATRLTLVGDIADAWLTYAADRSLLKIAQDTAASAQRTVDLTAARLRAGVAPRTDVRQAEQILETARADVAQLTTALAQDVNGLQLLVGAPVDPALLPASIESAFPTVAALPAGIDSTILLRRPDVVQSEYELRATNAEIGAARAELFPRVALTGLLGFASSALSSLFAGGAFNYSVAPSASYPIFRAGAGLANVRVSQAQRDAALASYERAIQTAFRETADALARQGTLDAQLGANRRNEAAAADTFRLAEARYRGGIDPFLARLDAQRSLYTAQRTVVQTQLIGASNRVTLYRVLGGDQTLSDRPVERASSALLNR</sequence>
<evidence type="ECO:0000256" key="1">
    <source>
        <dbReference type="ARBA" id="ARBA00007613"/>
    </source>
</evidence>
<dbReference type="InterPro" id="IPR003423">
    <property type="entry name" value="OMP_efflux"/>
</dbReference>
<reference evidence="4" key="1">
    <citation type="submission" date="2023-07" db="EMBL/GenBank/DDBJ databases">
        <authorList>
            <person name="Kim M."/>
        </authorList>
    </citation>
    <scope>NUCLEOTIDE SEQUENCE</scope>
    <source>
        <strain evidence="4">BIUV-7</strain>
    </source>
</reference>
<keyword evidence="2" id="KW-0812">Transmembrane</keyword>
<accession>A0ABT8YD49</accession>
<feature type="compositionally biased region" description="Gly residues" evidence="3">
    <location>
        <begin position="121"/>
        <end position="143"/>
    </location>
</feature>
<feature type="signal peptide" evidence="2">
    <location>
        <begin position="1"/>
        <end position="19"/>
    </location>
</feature>
<keyword evidence="5" id="KW-1185">Reference proteome</keyword>
<organism evidence="4 5">
    <name type="scientific">Sphingomonas natans</name>
    <dbReference type="NCBI Taxonomy" id="3063330"/>
    <lineage>
        <taxon>Bacteria</taxon>
        <taxon>Pseudomonadati</taxon>
        <taxon>Pseudomonadota</taxon>
        <taxon>Alphaproteobacteria</taxon>
        <taxon>Sphingomonadales</taxon>
        <taxon>Sphingomonadaceae</taxon>
        <taxon>Sphingomonas</taxon>
    </lineage>
</organism>
<dbReference type="Pfam" id="PF02321">
    <property type="entry name" value="OEP"/>
    <property type="match status" value="2"/>
</dbReference>
<keyword evidence="2" id="KW-0564">Palmitate</keyword>
<protein>
    <submittedName>
        <fullName evidence="4">Efflux transporter outer membrane subunit</fullName>
    </submittedName>
</protein>
<dbReference type="Proteomes" id="UP001169764">
    <property type="component" value="Unassembled WGS sequence"/>
</dbReference>
<evidence type="ECO:0000313" key="4">
    <source>
        <dbReference type="EMBL" id="MDO6415604.1"/>
    </source>
</evidence>
<feature type="chain" id="PRO_5044999727" evidence="2">
    <location>
        <begin position="20"/>
        <end position="511"/>
    </location>
</feature>
<dbReference type="PANTHER" id="PTHR30203:SF32">
    <property type="entry name" value="CATION EFFLUX SYSTEM PROTEIN CUSC"/>
    <property type="match status" value="1"/>
</dbReference>
<keyword evidence="2" id="KW-0732">Signal</keyword>
<name>A0ABT8YD49_9SPHN</name>
<evidence type="ECO:0000313" key="5">
    <source>
        <dbReference type="Proteomes" id="UP001169764"/>
    </source>
</evidence>
<dbReference type="RefSeq" id="WP_303543737.1">
    <property type="nucleotide sequence ID" value="NZ_JAUOTP010000006.1"/>
</dbReference>
<keyword evidence="2" id="KW-1134">Transmembrane beta strand</keyword>
<comment type="similarity">
    <text evidence="1 2">Belongs to the outer membrane factor (OMF) (TC 1.B.17) family.</text>
</comment>
<keyword evidence="2" id="KW-0472">Membrane</keyword>
<dbReference type="PANTHER" id="PTHR30203">
    <property type="entry name" value="OUTER MEMBRANE CATION EFFLUX PROTEIN"/>
    <property type="match status" value="1"/>
</dbReference>
<dbReference type="InterPro" id="IPR010131">
    <property type="entry name" value="MdtP/NodT-like"/>
</dbReference>